<dbReference type="Gene3D" id="1.25.40.390">
    <property type="match status" value="1"/>
</dbReference>
<dbReference type="Pfam" id="PF07980">
    <property type="entry name" value="SusD_RagB"/>
    <property type="match status" value="1"/>
</dbReference>
<keyword evidence="7" id="KW-0449">Lipoprotein</keyword>
<comment type="caution">
    <text evidence="7">The sequence shown here is derived from an EMBL/GenBank/DDBJ whole genome shotgun (WGS) entry which is preliminary data.</text>
</comment>
<evidence type="ECO:0000313" key="7">
    <source>
        <dbReference type="EMBL" id="MEA5427722.1"/>
    </source>
</evidence>
<accession>A0ABU5SK97</accession>
<keyword evidence="4" id="KW-0472">Membrane</keyword>
<dbReference type="PROSITE" id="PS51257">
    <property type="entry name" value="PROKAR_LIPOPROTEIN"/>
    <property type="match status" value="1"/>
</dbReference>
<dbReference type="InterPro" id="IPR011990">
    <property type="entry name" value="TPR-like_helical_dom_sf"/>
</dbReference>
<name>A0ABU5SK97_9BACT</name>
<evidence type="ECO:0000256" key="1">
    <source>
        <dbReference type="ARBA" id="ARBA00004442"/>
    </source>
</evidence>
<dbReference type="SUPFAM" id="SSF48452">
    <property type="entry name" value="TPR-like"/>
    <property type="match status" value="1"/>
</dbReference>
<evidence type="ECO:0000259" key="6">
    <source>
        <dbReference type="Pfam" id="PF07980"/>
    </source>
</evidence>
<keyword evidence="5" id="KW-0998">Cell outer membrane</keyword>
<evidence type="ECO:0000256" key="3">
    <source>
        <dbReference type="ARBA" id="ARBA00022729"/>
    </source>
</evidence>
<dbReference type="CDD" id="cd08977">
    <property type="entry name" value="SusD"/>
    <property type="match status" value="1"/>
</dbReference>
<dbReference type="NCBIfam" id="NF033072">
    <property type="entry name" value="NanU"/>
    <property type="match status" value="1"/>
</dbReference>
<organism evidence="7 8">
    <name type="scientific">Arcicella lustrica</name>
    <dbReference type="NCBI Taxonomy" id="2984196"/>
    <lineage>
        <taxon>Bacteria</taxon>
        <taxon>Pseudomonadati</taxon>
        <taxon>Bacteroidota</taxon>
        <taxon>Cytophagia</taxon>
        <taxon>Cytophagales</taxon>
        <taxon>Flectobacillaceae</taxon>
        <taxon>Arcicella</taxon>
    </lineage>
</organism>
<comment type="similarity">
    <text evidence="2">Belongs to the SusD family.</text>
</comment>
<proteinExistence type="inferred from homology"/>
<dbReference type="Proteomes" id="UP001302222">
    <property type="component" value="Unassembled WGS sequence"/>
</dbReference>
<evidence type="ECO:0000313" key="8">
    <source>
        <dbReference type="Proteomes" id="UP001302222"/>
    </source>
</evidence>
<dbReference type="EMBL" id="JAYGIM010000010">
    <property type="protein sequence ID" value="MEA5427722.1"/>
    <property type="molecule type" value="Genomic_DNA"/>
</dbReference>
<sequence>MKNIIKTIYISLGISLLFTSCNTQLDLAPESSISDANYWKTADQFDAFVSGIHVRFRSHNASFQALGEMRSDIFGTEDNSPSTFTGEATQGLERMWLQNLDMDNTGVSNFGGFYSNIVQLNLLIHKLNATNIVSDANKNYYLGIAHGMRAFYYFHLYRSWGGVVIQTEPVLSIDIANLAKAASPEAEVMTLIKADIDKSESSFGTNYTFRNNKGYWSKAATLMLKAEVSLWNSHRGGGSVDATTALNALNDIKTNIPNLTLLPNYSTVFTAGNKGNNEIIFAIRYVLNEATMGFVASSFVPQSGLISNFYDLNGSRQFNVTTDNWGGLLRAPVRIATYQKFDDNDSRKLSSIQPAFSKKGTGFELVGCFINKFQGEQNAGSRAFTNDYPIYRYADLLLMMAEAKVILGQNPANEINLVRARAYGAKYDASKYAFPNQAKDASPLNAILDERLFEFVFEGKRWYDLRRVGNNYVFANTSLSSNEAFKLLWPIDRNSLTNNRSLVQTAGYPVF</sequence>
<dbReference type="RefSeq" id="WP_323259387.1">
    <property type="nucleotide sequence ID" value="NZ_JAYGIM010000010.1"/>
</dbReference>
<keyword evidence="3" id="KW-0732">Signal</keyword>
<keyword evidence="8" id="KW-1185">Reference proteome</keyword>
<evidence type="ECO:0000256" key="2">
    <source>
        <dbReference type="ARBA" id="ARBA00006275"/>
    </source>
</evidence>
<evidence type="ECO:0000256" key="5">
    <source>
        <dbReference type="ARBA" id="ARBA00023237"/>
    </source>
</evidence>
<protein>
    <submittedName>
        <fullName evidence="7">SusD family outer membrane lipoprotein NanU</fullName>
    </submittedName>
</protein>
<reference evidence="7 8" key="1">
    <citation type="submission" date="2023-12" db="EMBL/GenBank/DDBJ databases">
        <title>Novel species of the genus Arcicella isolated from rivers.</title>
        <authorList>
            <person name="Lu H."/>
        </authorList>
    </citation>
    <scope>NUCLEOTIDE SEQUENCE [LARGE SCALE GENOMIC DNA]</scope>
    <source>
        <strain evidence="7 8">DC25W</strain>
    </source>
</reference>
<dbReference type="InterPro" id="IPR012944">
    <property type="entry name" value="SusD_RagB_dom"/>
</dbReference>
<comment type="subcellular location">
    <subcellularLocation>
        <location evidence="1">Cell outer membrane</location>
    </subcellularLocation>
</comment>
<feature type="domain" description="RagB/SusD" evidence="6">
    <location>
        <begin position="345"/>
        <end position="508"/>
    </location>
</feature>
<evidence type="ECO:0000256" key="4">
    <source>
        <dbReference type="ARBA" id="ARBA00023136"/>
    </source>
</evidence>
<gene>
    <name evidence="7" type="primary">nanU</name>
    <name evidence="7" type="ORF">VB798_14120</name>
</gene>